<dbReference type="AlphaFoldDB" id="A0A8C5R285"/>
<feature type="region of interest" description="Disordered" evidence="1">
    <location>
        <begin position="31"/>
        <end position="101"/>
    </location>
</feature>
<keyword evidence="5" id="KW-1185">Reference proteome</keyword>
<evidence type="ECO:0000313" key="4">
    <source>
        <dbReference type="Ensembl" id="ENSLLEP00000046002.1"/>
    </source>
</evidence>
<dbReference type="Pfam" id="PF17818">
    <property type="entry name" value="KCT2"/>
    <property type="match status" value="1"/>
</dbReference>
<evidence type="ECO:0000256" key="3">
    <source>
        <dbReference type="SAM" id="SignalP"/>
    </source>
</evidence>
<feature type="compositionally biased region" description="Polar residues" evidence="1">
    <location>
        <begin position="91"/>
        <end position="101"/>
    </location>
</feature>
<evidence type="ECO:0000313" key="5">
    <source>
        <dbReference type="Proteomes" id="UP000694569"/>
    </source>
</evidence>
<dbReference type="PANTHER" id="PTHR16502:SF0">
    <property type="entry name" value="KERATINOCYTE-ASSOCIATED TRANSMEMBRANE PROTEIN 2"/>
    <property type="match status" value="1"/>
</dbReference>
<keyword evidence="2" id="KW-0812">Transmembrane</keyword>
<feature type="compositionally biased region" description="Polar residues" evidence="1">
    <location>
        <begin position="32"/>
        <end position="79"/>
    </location>
</feature>
<dbReference type="Proteomes" id="UP000694569">
    <property type="component" value="Unplaced"/>
</dbReference>
<reference evidence="4" key="1">
    <citation type="submission" date="2025-08" db="UniProtKB">
        <authorList>
            <consortium name="Ensembl"/>
        </authorList>
    </citation>
    <scope>IDENTIFICATION</scope>
</reference>
<organism evidence="4 5">
    <name type="scientific">Leptobrachium leishanense</name>
    <name type="common">Leishan spiny toad</name>
    <dbReference type="NCBI Taxonomy" id="445787"/>
    <lineage>
        <taxon>Eukaryota</taxon>
        <taxon>Metazoa</taxon>
        <taxon>Chordata</taxon>
        <taxon>Craniata</taxon>
        <taxon>Vertebrata</taxon>
        <taxon>Euteleostomi</taxon>
        <taxon>Amphibia</taxon>
        <taxon>Batrachia</taxon>
        <taxon>Anura</taxon>
        <taxon>Pelobatoidea</taxon>
        <taxon>Megophryidae</taxon>
        <taxon>Leptobrachium</taxon>
    </lineage>
</organism>
<dbReference type="Ensembl" id="ENSLLET00000047835.1">
    <property type="protein sequence ID" value="ENSLLEP00000046002.1"/>
    <property type="gene ID" value="ENSLLEG00000029183.1"/>
</dbReference>
<proteinExistence type="predicted"/>
<accession>A0A8C5R285</accession>
<name>A0A8C5R285_9ANUR</name>
<evidence type="ECO:0000256" key="1">
    <source>
        <dbReference type="SAM" id="MobiDB-lite"/>
    </source>
</evidence>
<keyword evidence="3" id="KW-0732">Signal</keyword>
<dbReference type="GeneTree" id="ENSGT00440000037499"/>
<feature type="signal peptide" evidence="3">
    <location>
        <begin position="1"/>
        <end position="26"/>
    </location>
</feature>
<feature type="chain" id="PRO_5034783972" evidence="3">
    <location>
        <begin position="27"/>
        <end position="331"/>
    </location>
</feature>
<sequence length="331" mass="36205">MAARETPRRSPMFWTLVLLCVSHVIANDDQDPSATPALSSVPEETSSPTNALQTSNNGSSATPALTSVTKETSSPTKALQTPDKRAATVPHVSSTPGKTGVALNTTTALQTSDKSNVTAGFPAVNQTDVDKLVNTSDSRNTSNVKVTAALTPKQTMKPSVASSAITKLIKLITTDAATDTSEVVTVEDEASPVDKTTVVTALSYTKDVIDDYADGEDDPYSDQFDNFDIVTPEEHDDEPINYYNTKGEKNLEDDKESNVDEGSHFFLHLVIIGFLIAVIYITYHNKRKIYLLIQSRRWRDGLCSKNPGYRRLDQNVNEAMPSMKMTKDYIF</sequence>
<dbReference type="InterPro" id="IPR037645">
    <property type="entry name" value="KCT2"/>
</dbReference>
<evidence type="ECO:0000256" key="2">
    <source>
        <dbReference type="SAM" id="Phobius"/>
    </source>
</evidence>
<feature type="transmembrane region" description="Helical" evidence="2">
    <location>
        <begin position="265"/>
        <end position="283"/>
    </location>
</feature>
<keyword evidence="2" id="KW-1133">Transmembrane helix</keyword>
<dbReference type="OrthoDB" id="5846619at2759"/>
<dbReference type="PANTHER" id="PTHR16502">
    <property type="entry name" value="KERATINOCYTE-ASSOCIATED TRANSMEMBRANE PROTEIN 2"/>
    <property type="match status" value="1"/>
</dbReference>
<keyword evidence="2" id="KW-0472">Membrane</keyword>
<gene>
    <name evidence="4" type="primary">C5orf15</name>
</gene>
<reference evidence="4" key="2">
    <citation type="submission" date="2025-09" db="UniProtKB">
        <authorList>
            <consortium name="Ensembl"/>
        </authorList>
    </citation>
    <scope>IDENTIFICATION</scope>
</reference>
<protein>
    <submittedName>
        <fullName evidence="4">Chromosome 5 open reading frame 15</fullName>
    </submittedName>
</protein>